<dbReference type="AlphaFoldDB" id="X1AC89"/>
<sequence>LIYEGSGLINYVKAVQLLRKRIKNNNYDIIHAHYSYSSLVTILSFPKVPLITSFMGSDILGFRKIDKIIKIVVEKFSDIIIVKSRQMAEKISHRNKLVIIPNGVNCNTFKAVDKFLAKKRLGLHPGIKYILWVGNSKRKEKNFKLVREVLRIIKETNKDIELIPVFGESQKKLNEYYSACDVFLLTSLYEGSPNVLKEAMACNCPIISTDVGDATEVVRNTEGCYITSFDPNDVAKKIKIALNFGKRTNGRDHIKDLEINVIAKKIINVYEEILNIDE</sequence>
<dbReference type="InterPro" id="IPR028098">
    <property type="entry name" value="Glyco_trans_4-like_N"/>
</dbReference>
<organism evidence="2">
    <name type="scientific">marine sediment metagenome</name>
    <dbReference type="NCBI Taxonomy" id="412755"/>
    <lineage>
        <taxon>unclassified sequences</taxon>
        <taxon>metagenomes</taxon>
        <taxon>ecological metagenomes</taxon>
    </lineage>
</organism>
<dbReference type="PANTHER" id="PTHR12526">
    <property type="entry name" value="GLYCOSYLTRANSFERASE"/>
    <property type="match status" value="1"/>
</dbReference>
<evidence type="ECO:0000313" key="2">
    <source>
        <dbReference type="EMBL" id="GAG70318.1"/>
    </source>
</evidence>
<reference evidence="2" key="1">
    <citation type="journal article" date="2014" name="Front. Microbiol.">
        <title>High frequency of phylogenetically diverse reductive dehalogenase-homologous genes in deep subseafloor sedimentary metagenomes.</title>
        <authorList>
            <person name="Kawai M."/>
            <person name="Futagami T."/>
            <person name="Toyoda A."/>
            <person name="Takaki Y."/>
            <person name="Nishi S."/>
            <person name="Hori S."/>
            <person name="Arai W."/>
            <person name="Tsubouchi T."/>
            <person name="Morono Y."/>
            <person name="Uchiyama I."/>
            <person name="Ito T."/>
            <person name="Fujiyama A."/>
            <person name="Inagaki F."/>
            <person name="Takami H."/>
        </authorList>
    </citation>
    <scope>NUCLEOTIDE SEQUENCE</scope>
    <source>
        <strain evidence="2">Expedition CK06-06</strain>
    </source>
</reference>
<dbReference type="Pfam" id="PF13692">
    <property type="entry name" value="Glyco_trans_1_4"/>
    <property type="match status" value="1"/>
</dbReference>
<protein>
    <recommendedName>
        <fullName evidence="1">Glycosyltransferase subfamily 4-like N-terminal domain-containing protein</fullName>
    </recommendedName>
</protein>
<dbReference type="SUPFAM" id="SSF53756">
    <property type="entry name" value="UDP-Glycosyltransferase/glycogen phosphorylase"/>
    <property type="match status" value="1"/>
</dbReference>
<accession>X1AC89</accession>
<name>X1AC89_9ZZZZ</name>
<gene>
    <name evidence="2" type="ORF">S01H4_11060</name>
</gene>
<proteinExistence type="predicted"/>
<dbReference type="CDD" id="cd03801">
    <property type="entry name" value="GT4_PimA-like"/>
    <property type="match status" value="1"/>
</dbReference>
<feature type="domain" description="Glycosyltransferase subfamily 4-like N-terminal" evidence="1">
    <location>
        <begin position="11"/>
        <end position="106"/>
    </location>
</feature>
<comment type="caution">
    <text evidence="2">The sequence shown here is derived from an EMBL/GenBank/DDBJ whole genome shotgun (WGS) entry which is preliminary data.</text>
</comment>
<dbReference type="EMBL" id="BART01004389">
    <property type="protein sequence ID" value="GAG70318.1"/>
    <property type="molecule type" value="Genomic_DNA"/>
</dbReference>
<feature type="non-terminal residue" evidence="2">
    <location>
        <position position="1"/>
    </location>
</feature>
<evidence type="ECO:0000259" key="1">
    <source>
        <dbReference type="Pfam" id="PF13439"/>
    </source>
</evidence>
<dbReference type="PANTHER" id="PTHR12526:SF637">
    <property type="entry name" value="GLYCOSYLTRANSFERASE EPSF-RELATED"/>
    <property type="match status" value="1"/>
</dbReference>
<dbReference type="Gene3D" id="3.40.50.2000">
    <property type="entry name" value="Glycogen Phosphorylase B"/>
    <property type="match status" value="3"/>
</dbReference>
<dbReference type="Pfam" id="PF13439">
    <property type="entry name" value="Glyco_transf_4"/>
    <property type="match status" value="1"/>
</dbReference>